<dbReference type="Pfam" id="PF00271">
    <property type="entry name" value="Helicase_C"/>
    <property type="match status" value="1"/>
</dbReference>
<evidence type="ECO:0000256" key="3">
    <source>
        <dbReference type="ARBA" id="ARBA00022806"/>
    </source>
</evidence>
<dbReference type="PROSITE" id="PS51192">
    <property type="entry name" value="HELICASE_ATP_BIND_1"/>
    <property type="match status" value="1"/>
</dbReference>
<keyword evidence="4" id="KW-0067">ATP-binding</keyword>
<protein>
    <submittedName>
        <fullName evidence="7">DEAD/DEAH box-like helicase</fullName>
    </submittedName>
</protein>
<dbReference type="GO" id="GO:0005524">
    <property type="term" value="F:ATP binding"/>
    <property type="evidence" value="ECO:0007669"/>
    <property type="project" value="UniProtKB-KW"/>
</dbReference>
<evidence type="ECO:0000259" key="5">
    <source>
        <dbReference type="PROSITE" id="PS51192"/>
    </source>
</evidence>
<dbReference type="SMART" id="SM00487">
    <property type="entry name" value="DEXDc"/>
    <property type="match status" value="1"/>
</dbReference>
<evidence type="ECO:0000256" key="4">
    <source>
        <dbReference type="ARBA" id="ARBA00022840"/>
    </source>
</evidence>
<evidence type="ECO:0000313" key="7">
    <source>
        <dbReference type="EMBL" id="ADP35764.1"/>
    </source>
</evidence>
<keyword evidence="2" id="KW-0378">Hydrolase</keyword>
<dbReference type="RefSeq" id="WP_013389729.1">
    <property type="nucleotide sequence ID" value="NC_014638.1"/>
</dbReference>
<dbReference type="Proteomes" id="UP000002312">
    <property type="component" value="Chromosome"/>
</dbReference>
<dbReference type="EMBL" id="CP001840">
    <property type="protein sequence ID" value="ADP35764.1"/>
    <property type="molecule type" value="Genomic_DNA"/>
</dbReference>
<dbReference type="KEGG" id="bbp:BBPR_0673"/>
<dbReference type="CDD" id="cd17921">
    <property type="entry name" value="DEXHc_Ski2"/>
    <property type="match status" value="1"/>
</dbReference>
<dbReference type="eggNOG" id="COG4581">
    <property type="taxonomic scope" value="Bacteria"/>
</dbReference>
<dbReference type="InterPro" id="IPR027417">
    <property type="entry name" value="P-loop_NTPase"/>
</dbReference>
<dbReference type="SUPFAM" id="SSF52540">
    <property type="entry name" value="P-loop containing nucleoside triphosphate hydrolases"/>
    <property type="match status" value="1"/>
</dbReference>
<dbReference type="GO" id="GO:0004386">
    <property type="term" value="F:helicase activity"/>
    <property type="evidence" value="ECO:0007669"/>
    <property type="project" value="UniProtKB-KW"/>
</dbReference>
<evidence type="ECO:0000256" key="2">
    <source>
        <dbReference type="ARBA" id="ARBA00022801"/>
    </source>
</evidence>
<feature type="domain" description="Helicase ATP-binding" evidence="5">
    <location>
        <begin position="53"/>
        <end position="209"/>
    </location>
</feature>
<dbReference type="Pfam" id="PF12029">
    <property type="entry name" value="DUF3516"/>
    <property type="match status" value="1"/>
</dbReference>
<reference evidence="7 8" key="1">
    <citation type="journal article" date="2010" name="Proc. Natl. Acad. Sci. U.S.A.">
        <title>Genome analysis of Bifidobacterium bifidum PRL2010 reveals metabolic pathways for host-derived glycan foraging.</title>
        <authorList>
            <person name="Turroni F."/>
            <person name="Bottacini F."/>
            <person name="Foroni E."/>
            <person name="Mulder I."/>
            <person name="Kim J.H."/>
            <person name="Zomer A."/>
            <person name="Sanchez B."/>
            <person name="Bidossi A."/>
            <person name="Ferrarini A."/>
            <person name="Giubellini V."/>
            <person name="Delledonne M."/>
            <person name="Henrissat B."/>
            <person name="Coutinho P."/>
            <person name="Oggioni M."/>
            <person name="Fitzgerald G.F."/>
            <person name="Mills D."/>
            <person name="Margolles A."/>
            <person name="Kelly D."/>
            <person name="van Sinderen D."/>
            <person name="Ventura M."/>
        </authorList>
    </citation>
    <scope>NUCLEOTIDE SEQUENCE [LARGE SCALE GENOMIC DNA]</scope>
    <source>
        <strain evidence="7 8">PRL2010</strain>
    </source>
</reference>
<dbReference type="Pfam" id="PF00270">
    <property type="entry name" value="DEAD"/>
    <property type="match status" value="1"/>
</dbReference>
<dbReference type="InterPro" id="IPR001650">
    <property type="entry name" value="Helicase_C-like"/>
</dbReference>
<dbReference type="AlphaFoldDB" id="A0A0H3EBW1"/>
<dbReference type="Gene3D" id="3.40.50.300">
    <property type="entry name" value="P-loop containing nucleotide triphosphate hydrolases"/>
    <property type="match status" value="2"/>
</dbReference>
<dbReference type="InterPro" id="IPR014001">
    <property type="entry name" value="Helicase_ATP-bd"/>
</dbReference>
<dbReference type="PATRIC" id="fig|702459.3.peg.702"/>
<dbReference type="OrthoDB" id="3229913at2"/>
<evidence type="ECO:0000259" key="6">
    <source>
        <dbReference type="PROSITE" id="PS51194"/>
    </source>
</evidence>
<dbReference type="SMART" id="SM00490">
    <property type="entry name" value="HELICc"/>
    <property type="match status" value="1"/>
</dbReference>
<accession>A0A0H3EBW1</accession>
<dbReference type="InterPro" id="IPR011545">
    <property type="entry name" value="DEAD/DEAH_box_helicase_dom"/>
</dbReference>
<name>A0A0H3EBW1_BIFBP</name>
<dbReference type="PANTHER" id="PTHR12131">
    <property type="entry name" value="ATP-DEPENDENT RNA AND DNA HELICASE"/>
    <property type="match status" value="1"/>
</dbReference>
<dbReference type="GO" id="GO:0003676">
    <property type="term" value="F:nucleic acid binding"/>
    <property type="evidence" value="ECO:0007669"/>
    <property type="project" value="InterPro"/>
</dbReference>
<keyword evidence="3 7" id="KW-0347">Helicase</keyword>
<proteinExistence type="predicted"/>
<dbReference type="GO" id="GO:0016787">
    <property type="term" value="F:hydrolase activity"/>
    <property type="evidence" value="ECO:0007669"/>
    <property type="project" value="UniProtKB-KW"/>
</dbReference>
<dbReference type="InterPro" id="IPR050699">
    <property type="entry name" value="RNA-DNA_Helicase"/>
</dbReference>
<dbReference type="InterPro" id="IPR021904">
    <property type="entry name" value="DUF3516"/>
</dbReference>
<dbReference type="PANTHER" id="PTHR12131:SF1">
    <property type="entry name" value="ATP-DEPENDENT RNA HELICASE SUPV3L1, MITOCHONDRIAL-RELATED"/>
    <property type="match status" value="1"/>
</dbReference>
<dbReference type="PROSITE" id="PS51194">
    <property type="entry name" value="HELICASE_CTER"/>
    <property type="match status" value="1"/>
</dbReference>
<evidence type="ECO:0000256" key="1">
    <source>
        <dbReference type="ARBA" id="ARBA00022741"/>
    </source>
</evidence>
<evidence type="ECO:0000313" key="8">
    <source>
        <dbReference type="Proteomes" id="UP000002312"/>
    </source>
</evidence>
<dbReference type="HOGENOM" id="CLU_017075_0_0_11"/>
<keyword evidence="1" id="KW-0547">Nucleotide-binding</keyword>
<feature type="domain" description="Helicase C-terminal" evidence="6">
    <location>
        <begin position="251"/>
        <end position="429"/>
    </location>
</feature>
<organism evidence="7 8">
    <name type="scientific">Bifidobacterium bifidum (strain PRL2010)</name>
    <dbReference type="NCBI Taxonomy" id="702459"/>
    <lineage>
        <taxon>Bacteria</taxon>
        <taxon>Bacillati</taxon>
        <taxon>Actinomycetota</taxon>
        <taxon>Actinomycetes</taxon>
        <taxon>Bifidobacteriales</taxon>
        <taxon>Bifidobacteriaceae</taxon>
        <taxon>Bifidobacterium</taxon>
    </lineage>
</organism>
<sequence length="853" mass="95426">MADTEHYGSLGALAPAWDEGERNIDTDEIYERFFGWVTDVKGVEPWPHQEEAIMDLLAGDHVILNTPTGSGKSLVALGMHFAALCTGRRSYYTAPIKALVSEKFFDLVEVFGRDNVGMITGDTHINADAPIICCTAEILANQALREGRRADVGCVAMDEFHYYGDSERGWAWQVPLLTLPDTQFLLMSATLGNVDAIADKLEDMTDTDVDVIADAPRPVPLTYEYTLDPLEKTVELAFRKGETPIYVVHFSQDAALDTAQSLASTGVSSKEQRQAIAEAIKGVKFTTAFGKILQRLLRTGVGIHHAGMLPRYRRLVEQLAQQGLLPVICGTDTLGVGINVPIHSVVLTALTKFDGTKMRRLRAREFHQIAGRAGRMGFDTEGLVVAEAPEYEIENAKAVAKAGNDPKKLKKVKRKKAPEGFVTWNQSTFDKLIDAAPETLVPHMKITHSMVLNEVTQGGDARRRVDELIDDSAQTPDQKEHLHERADEIFQTLFDTKVIETEERDDGGLDYFLDVDMPDDFALDQPLSPFLLAALELLDPESDMYALDVISMVEATLEDPKQVLRAQERQARDAAMIRMKEDGLEYDERMDRLQEITYPKPLEDMLDAAFDQYRHDVPWANDYWLSPKSVVRDMVETASDFTGYISRYNIARSEGTLLRYLSDAYRALARTVPDDKLDDQLRDVISWLRVVVRSIDSSLVDEWENAGASDDASQAAASLAAPGAKAAVVEDRRGLTVLIRNALFHRVQLMDLDKPEALGALDKEWGYGVHEWEDALDDFYDEHEYVNTDAKARSAELFMLDEKHENDEHSWHVRQIIDDSDGDHDWAITGTIDLDATQSSGEVVFFDYAVTND</sequence>
<gene>
    <name evidence="7" type="ordered locus">BBPR_0673</name>
</gene>